<dbReference type="PROSITE" id="PS50011">
    <property type="entry name" value="PROTEIN_KINASE_DOM"/>
    <property type="match status" value="1"/>
</dbReference>
<dbReference type="GO" id="GO:0004674">
    <property type="term" value="F:protein serine/threonine kinase activity"/>
    <property type="evidence" value="ECO:0007669"/>
    <property type="project" value="UniProtKB-KW"/>
</dbReference>
<dbReference type="AlphaFoldDB" id="A0A956RMX9"/>
<evidence type="ECO:0000259" key="6">
    <source>
        <dbReference type="PROSITE" id="PS50011"/>
    </source>
</evidence>
<dbReference type="EMBL" id="JAGQHR010000007">
    <property type="protein sequence ID" value="MCA9726160.1"/>
    <property type="molecule type" value="Genomic_DNA"/>
</dbReference>
<dbReference type="PROSITE" id="PS00108">
    <property type="entry name" value="PROTEIN_KINASE_ST"/>
    <property type="match status" value="1"/>
</dbReference>
<proteinExistence type="predicted"/>
<reference evidence="7" key="1">
    <citation type="submission" date="2020-04" db="EMBL/GenBank/DDBJ databases">
        <authorList>
            <person name="Zhang T."/>
        </authorList>
    </citation>
    <scope>NUCLEOTIDE SEQUENCE</scope>
    <source>
        <strain evidence="7">HKST-UBA01</strain>
    </source>
</reference>
<dbReference type="SUPFAM" id="SSF56112">
    <property type="entry name" value="Protein kinase-like (PK-like)"/>
    <property type="match status" value="1"/>
</dbReference>
<evidence type="ECO:0000256" key="4">
    <source>
        <dbReference type="ARBA" id="ARBA00022840"/>
    </source>
</evidence>
<dbReference type="Pfam" id="PF00069">
    <property type="entry name" value="Pkinase"/>
    <property type="match status" value="1"/>
</dbReference>
<dbReference type="InterPro" id="IPR017441">
    <property type="entry name" value="Protein_kinase_ATP_BS"/>
</dbReference>
<dbReference type="InterPro" id="IPR011009">
    <property type="entry name" value="Kinase-like_dom_sf"/>
</dbReference>
<dbReference type="InterPro" id="IPR019734">
    <property type="entry name" value="TPR_rpt"/>
</dbReference>
<keyword evidence="2 5" id="KW-0547">Nucleotide-binding</keyword>
<organism evidence="7 8">
    <name type="scientific">Eiseniibacteriota bacterium</name>
    <dbReference type="NCBI Taxonomy" id="2212470"/>
    <lineage>
        <taxon>Bacteria</taxon>
        <taxon>Candidatus Eiseniibacteriota</taxon>
    </lineage>
</organism>
<dbReference type="Pfam" id="PF13432">
    <property type="entry name" value="TPR_16"/>
    <property type="match status" value="1"/>
</dbReference>
<keyword evidence="3 7" id="KW-0418">Kinase</keyword>
<evidence type="ECO:0000256" key="1">
    <source>
        <dbReference type="ARBA" id="ARBA00022679"/>
    </source>
</evidence>
<dbReference type="InterPro" id="IPR011990">
    <property type="entry name" value="TPR-like_helical_dom_sf"/>
</dbReference>
<gene>
    <name evidence="7" type="ORF">KC729_00650</name>
</gene>
<sequence>MPSDPDDDADTPEPPTTVDRIFFEALPLPPSERGAFVARACGADDELHREVLSLLAAHADAEGFLSREPDLTGWPGEGAQRDRVGPYRLLEVLGTGGMSTVYLAERADHTFEKTVAIKFIRRGLDSEDLVRRFHMERQVLARLEHPNIARLLDGGTTSTGRPYLVMEHVEGIPVDAYCRQHRLSLRDRLVLFRTICSAVAFAHQNLVVHRDLKPSNVLVDGRGSVKLLDFGIAKVLEEGVLNPETESIRAESVRSGPDPTATAYRILTPRYASPEQIRGEPITTRTDVYALGVLLYELLTGSSPYDDLRQASVLERAVCDVEPLTPSARVRRSHAAGGEAASESGFAESLARLSRGLDGDLDNIVLMALRKEPSRRYASAADLSDDIQRHLEARPVAARPDTVRYRTSRFVRRNATAVTAGVLVLLALTSAAILSTIAFVRADHARAEAEVRRRTTQQVNKLLEEMLASANPMVSQSRQEITVREVLDQAERGIGPQLAEEPTVAAGLLRTIGLAYKNLALYERAESTLVRSNAFFRTVEAREDLFDGLLELTRTRRYQGKIDAAEQSILEARDLLRDDEERARSRRWSLCLQEMGELASERGDYATAETHFLEALAIERAREPRGEGALTVLNSLGILLRRDGRFEDSVARMTEGLDLAIENYGADHLYVGQMLNNLGWTLVQTGRLTEAEERLRSAIEIYSGAYSDDHPLLVSARSNLAEVLQKTGRFDEAIAIQALAVERFRTKLGSDHPYVAHALNNLASAYEAAGDDAAAEKGYAEAADVYAIAVGEDHPWYAIACSNRARTLRRLGRLEDAEGPARRALQVRRSIHENPHPDLAGSCELLGRILLDRRNPAEAEPYLAEAVDDYDLVGSRLDQARSRLLLGECHLSLGQRGRAESSLRRAAAYFDSIGAESSEWHRR</sequence>
<dbReference type="SUPFAM" id="SSF48452">
    <property type="entry name" value="TPR-like"/>
    <property type="match status" value="3"/>
</dbReference>
<dbReference type="Pfam" id="PF13374">
    <property type="entry name" value="TPR_10"/>
    <property type="match status" value="1"/>
</dbReference>
<evidence type="ECO:0000256" key="3">
    <source>
        <dbReference type="ARBA" id="ARBA00022777"/>
    </source>
</evidence>
<evidence type="ECO:0000313" key="7">
    <source>
        <dbReference type="EMBL" id="MCA9726160.1"/>
    </source>
</evidence>
<keyword evidence="4 5" id="KW-0067">ATP-binding</keyword>
<dbReference type="InterPro" id="IPR000719">
    <property type="entry name" value="Prot_kinase_dom"/>
</dbReference>
<evidence type="ECO:0000256" key="2">
    <source>
        <dbReference type="ARBA" id="ARBA00022741"/>
    </source>
</evidence>
<keyword evidence="1" id="KW-0808">Transferase</keyword>
<dbReference type="Gene3D" id="1.25.40.10">
    <property type="entry name" value="Tetratricopeptide repeat domain"/>
    <property type="match status" value="3"/>
</dbReference>
<dbReference type="Gene3D" id="1.10.510.10">
    <property type="entry name" value="Transferase(Phosphotransferase) domain 1"/>
    <property type="match status" value="1"/>
</dbReference>
<dbReference type="PROSITE" id="PS00107">
    <property type="entry name" value="PROTEIN_KINASE_ATP"/>
    <property type="match status" value="1"/>
</dbReference>
<keyword evidence="7" id="KW-0723">Serine/threonine-protein kinase</keyword>
<feature type="non-terminal residue" evidence="7">
    <location>
        <position position="923"/>
    </location>
</feature>
<feature type="domain" description="Protein kinase" evidence="6">
    <location>
        <begin position="87"/>
        <end position="391"/>
    </location>
</feature>
<protein>
    <submittedName>
        <fullName evidence="7">Serine/threonine protein kinase</fullName>
    </submittedName>
</protein>
<dbReference type="SMART" id="SM00028">
    <property type="entry name" value="TPR"/>
    <property type="match status" value="8"/>
</dbReference>
<dbReference type="Gene3D" id="3.30.200.20">
    <property type="entry name" value="Phosphorylase Kinase, domain 1"/>
    <property type="match status" value="1"/>
</dbReference>
<dbReference type="PANTHER" id="PTHR43289">
    <property type="entry name" value="MITOGEN-ACTIVATED PROTEIN KINASE KINASE KINASE 20-RELATED"/>
    <property type="match status" value="1"/>
</dbReference>
<accession>A0A956RMX9</accession>
<feature type="binding site" evidence="5">
    <location>
        <position position="118"/>
    </location>
    <ligand>
        <name>ATP</name>
        <dbReference type="ChEBI" id="CHEBI:30616"/>
    </ligand>
</feature>
<dbReference type="SMART" id="SM00220">
    <property type="entry name" value="S_TKc"/>
    <property type="match status" value="1"/>
</dbReference>
<evidence type="ECO:0000313" key="8">
    <source>
        <dbReference type="Proteomes" id="UP000697710"/>
    </source>
</evidence>
<dbReference type="GO" id="GO:0005524">
    <property type="term" value="F:ATP binding"/>
    <property type="evidence" value="ECO:0007669"/>
    <property type="project" value="UniProtKB-UniRule"/>
</dbReference>
<name>A0A956RMX9_UNCEI</name>
<reference evidence="7" key="2">
    <citation type="journal article" date="2021" name="Microbiome">
        <title>Successional dynamics and alternative stable states in a saline activated sludge microbial community over 9 years.</title>
        <authorList>
            <person name="Wang Y."/>
            <person name="Ye J."/>
            <person name="Ju F."/>
            <person name="Liu L."/>
            <person name="Boyd J.A."/>
            <person name="Deng Y."/>
            <person name="Parks D.H."/>
            <person name="Jiang X."/>
            <person name="Yin X."/>
            <person name="Woodcroft B.J."/>
            <person name="Tyson G.W."/>
            <person name="Hugenholtz P."/>
            <person name="Polz M.F."/>
            <person name="Zhang T."/>
        </authorList>
    </citation>
    <scope>NUCLEOTIDE SEQUENCE</scope>
    <source>
        <strain evidence="7">HKST-UBA01</strain>
    </source>
</reference>
<dbReference type="InterPro" id="IPR008271">
    <property type="entry name" value="Ser/Thr_kinase_AS"/>
</dbReference>
<dbReference type="CDD" id="cd14014">
    <property type="entry name" value="STKc_PknB_like"/>
    <property type="match status" value="1"/>
</dbReference>
<dbReference type="PANTHER" id="PTHR43289:SF34">
    <property type="entry name" value="SERINE_THREONINE-PROTEIN KINASE YBDM-RELATED"/>
    <property type="match status" value="1"/>
</dbReference>
<dbReference type="Proteomes" id="UP000697710">
    <property type="component" value="Unassembled WGS sequence"/>
</dbReference>
<evidence type="ECO:0000256" key="5">
    <source>
        <dbReference type="PROSITE-ProRule" id="PRU10141"/>
    </source>
</evidence>
<comment type="caution">
    <text evidence="7">The sequence shown here is derived from an EMBL/GenBank/DDBJ whole genome shotgun (WGS) entry which is preliminary data.</text>
</comment>
<dbReference type="Pfam" id="PF13424">
    <property type="entry name" value="TPR_12"/>
    <property type="match status" value="2"/>
</dbReference>